<evidence type="ECO:0000313" key="4">
    <source>
        <dbReference type="Proteomes" id="UP000214646"/>
    </source>
</evidence>
<evidence type="ECO:0000313" key="3">
    <source>
        <dbReference type="EMBL" id="OWK42374.1"/>
    </source>
</evidence>
<dbReference type="Gene3D" id="1.10.10.2830">
    <property type="match status" value="1"/>
</dbReference>
<keyword evidence="4" id="KW-1185">Reference proteome</keyword>
<organism evidence="3 4">
    <name type="scientific">Fimbriiglobus ruber</name>
    <dbReference type="NCBI Taxonomy" id="1908690"/>
    <lineage>
        <taxon>Bacteria</taxon>
        <taxon>Pseudomonadati</taxon>
        <taxon>Planctomycetota</taxon>
        <taxon>Planctomycetia</taxon>
        <taxon>Gemmatales</taxon>
        <taxon>Gemmataceae</taxon>
        <taxon>Fimbriiglobus</taxon>
    </lineage>
</organism>
<reference evidence="4" key="1">
    <citation type="submission" date="2017-06" db="EMBL/GenBank/DDBJ databases">
        <title>Genome analysis of Fimbriiglobus ruber SP5, the first member of the order Planctomycetales with confirmed chitinolytic capability.</title>
        <authorList>
            <person name="Ravin N.V."/>
            <person name="Rakitin A.L."/>
            <person name="Ivanova A.A."/>
            <person name="Beletsky A.V."/>
            <person name="Kulichevskaya I.S."/>
            <person name="Mardanov A.V."/>
            <person name="Dedysh S.N."/>
        </authorList>
    </citation>
    <scope>NUCLEOTIDE SEQUENCE [LARGE SCALE GENOMIC DNA]</scope>
    <source>
        <strain evidence="4">SP5</strain>
    </source>
</reference>
<dbReference type="InterPro" id="IPR041468">
    <property type="entry name" value="HTH_ParB/Spo0J"/>
</dbReference>
<name>A0A225DRZ6_9BACT</name>
<gene>
    <name evidence="3" type="ORF">FRUB_04452</name>
</gene>
<dbReference type="InterPro" id="IPR050336">
    <property type="entry name" value="Chromosome_partition/occlusion"/>
</dbReference>
<dbReference type="InterPro" id="IPR036086">
    <property type="entry name" value="ParB/Sulfiredoxin_sf"/>
</dbReference>
<proteinExistence type="predicted"/>
<dbReference type="GO" id="GO:0007059">
    <property type="term" value="P:chromosome segregation"/>
    <property type="evidence" value="ECO:0007669"/>
    <property type="project" value="UniProtKB-KW"/>
</dbReference>
<dbReference type="Proteomes" id="UP000214646">
    <property type="component" value="Unassembled WGS sequence"/>
</dbReference>
<dbReference type="GO" id="GO:0005694">
    <property type="term" value="C:chromosome"/>
    <property type="evidence" value="ECO:0007669"/>
    <property type="project" value="TreeGrafter"/>
</dbReference>
<dbReference type="SUPFAM" id="SSF110849">
    <property type="entry name" value="ParB/Sulfiredoxin"/>
    <property type="match status" value="1"/>
</dbReference>
<sequence>MSTNPPTPDPRPQGNTVRPPTLVHVHLSELLQPLKDIRDRDTPEYREFLDRLAADLKARGMQVPILAYREGDKLRIIDGLTRFLAALLALLETVPVYVYAEKPNEAELILGQLLANSMRRDMTVLELAAVYLDLKKINNWNDSTLARHVHANASQVHKILAISTRLCEQCKAMVAAGDLAPRAAYAISRLADAAAQVCVAEKFKKDVLCAQGVEAEVTRLLAGSKKTKAEKPLGLEHEGIALSAKKPTLEALRAFAEKFNSAVKKMKTAEDVADLPYLFKNA</sequence>
<comment type="caution">
    <text evidence="3">The sequence shown here is derived from an EMBL/GenBank/DDBJ whole genome shotgun (WGS) entry which is preliminary data.</text>
</comment>
<dbReference type="EMBL" id="NIDE01000005">
    <property type="protein sequence ID" value="OWK42374.1"/>
    <property type="molecule type" value="Genomic_DNA"/>
</dbReference>
<dbReference type="AlphaFoldDB" id="A0A225DRZ6"/>
<dbReference type="Gene3D" id="3.90.1530.30">
    <property type="match status" value="1"/>
</dbReference>
<dbReference type="PANTHER" id="PTHR33375:SF1">
    <property type="entry name" value="CHROMOSOME-PARTITIONING PROTEIN PARB-RELATED"/>
    <property type="match status" value="1"/>
</dbReference>
<dbReference type="Pfam" id="PF17762">
    <property type="entry name" value="HTH_ParB"/>
    <property type="match status" value="1"/>
</dbReference>
<evidence type="ECO:0000256" key="1">
    <source>
        <dbReference type="ARBA" id="ARBA00022829"/>
    </source>
</evidence>
<dbReference type="PANTHER" id="PTHR33375">
    <property type="entry name" value="CHROMOSOME-PARTITIONING PROTEIN PARB-RELATED"/>
    <property type="match status" value="1"/>
</dbReference>
<accession>A0A225DRZ6</accession>
<dbReference type="InterPro" id="IPR003115">
    <property type="entry name" value="ParB_N"/>
</dbReference>
<dbReference type="SMART" id="SM00470">
    <property type="entry name" value="ParB"/>
    <property type="match status" value="1"/>
</dbReference>
<feature type="domain" description="ParB-like N-terminal" evidence="2">
    <location>
        <begin position="23"/>
        <end position="117"/>
    </location>
</feature>
<keyword evidence="1" id="KW-0159">Chromosome partition</keyword>
<protein>
    <submittedName>
        <fullName evidence="3">Chromosome (Plasmid) partitioning protein ParB / Stage 0 sporulation protein J</fullName>
    </submittedName>
</protein>
<evidence type="ECO:0000259" key="2">
    <source>
        <dbReference type="SMART" id="SM00470"/>
    </source>
</evidence>
<dbReference type="RefSeq" id="WP_088255545.1">
    <property type="nucleotide sequence ID" value="NZ_NIDE01000005.1"/>
</dbReference>
<dbReference type="OrthoDB" id="274630at2"/>